<dbReference type="EMBL" id="VJXY01000005">
    <property type="protein sequence ID" value="MBD6615471.1"/>
    <property type="molecule type" value="Genomic_DNA"/>
</dbReference>
<evidence type="ECO:0000259" key="4">
    <source>
        <dbReference type="Pfam" id="PF25876"/>
    </source>
</evidence>
<dbReference type="InterPro" id="IPR014315">
    <property type="entry name" value="ABC_heterocyst_DevB"/>
</dbReference>
<evidence type="ECO:0000313" key="5">
    <source>
        <dbReference type="EMBL" id="MBD6615471.1"/>
    </source>
</evidence>
<dbReference type="Proteomes" id="UP001165986">
    <property type="component" value="Unassembled WGS sequence"/>
</dbReference>
<dbReference type="SUPFAM" id="SSF111369">
    <property type="entry name" value="HlyD-like secretion proteins"/>
    <property type="match status" value="2"/>
</dbReference>
<feature type="domain" description="Multidrug resistance protein MdtA-like alpha-helical hairpin" evidence="4">
    <location>
        <begin position="156"/>
        <end position="216"/>
    </location>
</feature>
<name>A0AA40SUG6_9NOST</name>
<evidence type="ECO:0000256" key="2">
    <source>
        <dbReference type="ARBA" id="ARBA00023054"/>
    </source>
</evidence>
<dbReference type="PANTHER" id="PTHR32347:SF27">
    <property type="entry name" value="RND EFFLUX PUMP MEMBRANE FUSION PROTEIN BARREL-SANDWICH DOMAIN-CONTAINING PROTEIN"/>
    <property type="match status" value="1"/>
</dbReference>
<comment type="subcellular location">
    <subcellularLocation>
        <location evidence="1">Cell envelope</location>
    </subcellularLocation>
</comment>
<dbReference type="NCBIfam" id="TIGR02971">
    <property type="entry name" value="heterocyst_DevB"/>
    <property type="match status" value="1"/>
</dbReference>
<comment type="caution">
    <text evidence="5">The sequence shown here is derived from an EMBL/GenBank/DDBJ whole genome shotgun (WGS) entry which is preliminary data.</text>
</comment>
<evidence type="ECO:0000313" key="6">
    <source>
        <dbReference type="Proteomes" id="UP001165986"/>
    </source>
</evidence>
<dbReference type="Pfam" id="PF25876">
    <property type="entry name" value="HH_MFP_RND"/>
    <property type="match status" value="1"/>
</dbReference>
<accession>A0AA40SUG6</accession>
<protein>
    <submittedName>
        <fullName evidence="5">HlyD family efflux transporter periplasmic adaptor subunit</fullName>
    </submittedName>
</protein>
<reference evidence="5" key="1">
    <citation type="submission" date="2019-07" db="EMBL/GenBank/DDBJ databases">
        <title>Toxilogical consequences of a new and cryptic species of cyanobacteria (Komarekiella delphini-convector) recovered from the epidermis of a bottlenose dolphin and 1500 ft. in the air.</title>
        <authorList>
            <person name="Brown A.O."/>
            <person name="Dvorak P."/>
            <person name="Villanueva C.D."/>
            <person name="Foss A.J."/>
            <person name="Garvey A.D."/>
            <person name="Gibson Q.A."/>
            <person name="Johansen J.R."/>
            <person name="Casamatta D.A."/>
        </authorList>
    </citation>
    <scope>NUCLEOTIDE SEQUENCE</scope>
    <source>
        <strain evidence="5">SJRDD-AB1</strain>
    </source>
</reference>
<dbReference type="Gene3D" id="2.40.50.100">
    <property type="match status" value="1"/>
</dbReference>
<evidence type="ECO:0000256" key="1">
    <source>
        <dbReference type="ARBA" id="ARBA00004196"/>
    </source>
</evidence>
<dbReference type="AlphaFoldDB" id="A0AA40SUG6"/>
<gene>
    <name evidence="5" type="ORF">FNW02_06365</name>
</gene>
<proteinExistence type="predicted"/>
<keyword evidence="2 3" id="KW-0175">Coiled coil</keyword>
<dbReference type="Gene3D" id="2.40.30.170">
    <property type="match status" value="1"/>
</dbReference>
<dbReference type="InterPro" id="IPR050465">
    <property type="entry name" value="UPF0194_transport"/>
</dbReference>
<dbReference type="InterPro" id="IPR058624">
    <property type="entry name" value="MdtA-like_HH"/>
</dbReference>
<organism evidence="5 6">
    <name type="scientific">Komarekiella delphini-convector SJRDD-AB1</name>
    <dbReference type="NCBI Taxonomy" id="2593771"/>
    <lineage>
        <taxon>Bacteria</taxon>
        <taxon>Bacillati</taxon>
        <taxon>Cyanobacteriota</taxon>
        <taxon>Cyanophyceae</taxon>
        <taxon>Nostocales</taxon>
        <taxon>Nostocaceae</taxon>
        <taxon>Komarekiella</taxon>
        <taxon>Komarekiella delphini-convector</taxon>
    </lineage>
</organism>
<dbReference type="GO" id="GO:0030313">
    <property type="term" value="C:cell envelope"/>
    <property type="evidence" value="ECO:0007669"/>
    <property type="project" value="UniProtKB-SubCell"/>
</dbReference>
<sequence length="399" mass="43959">MVQFQQGVSVVLRQCVTYTTIISLSTLSVACGSIQAQNNPRDAPVQTEVATSSRVVALGKLVPEGDVIKISVVNAQDSRVNQILVKEGDFVKANQVIAILQGQNKAEQQLRDAQANVIIKRSQLLKIQQGDFKQGEIAAQRAAITELEARLRTETKQREATIAQAQATIRNTQLQYQRYVTLAHQGAIKRSELDDAQEKFDRAKAVLSQNKAELDNTTSTVQAQLAKEKANLKRLQEVRPVDVEIAKAELEQAQIQVEQQKAQLEDSQVRVPVAGQILRLNTRVGEQVNTQEGIAELGQTKQMYAIAEVYETDIVKVRLGQQAIINSEYGGFSGDIRGKVDQIGLQIGKTRLNQDQNNPTNDVNARVVEVKIRIHPEDTSKVAALTGMQVRVKIDVAAS</sequence>
<dbReference type="Gene3D" id="1.10.287.470">
    <property type="entry name" value="Helix hairpin bin"/>
    <property type="match status" value="1"/>
</dbReference>
<evidence type="ECO:0000256" key="3">
    <source>
        <dbReference type="SAM" id="Coils"/>
    </source>
</evidence>
<dbReference type="PANTHER" id="PTHR32347">
    <property type="entry name" value="EFFLUX SYSTEM COMPONENT YKNX-RELATED"/>
    <property type="match status" value="1"/>
</dbReference>
<feature type="coiled-coil region" evidence="3">
    <location>
        <begin position="243"/>
        <end position="270"/>
    </location>
</feature>
<keyword evidence="6" id="KW-1185">Reference proteome</keyword>
<feature type="coiled-coil region" evidence="3">
    <location>
        <begin position="137"/>
        <end position="164"/>
    </location>
</feature>